<protein>
    <submittedName>
        <fullName evidence="3">ImmA/IrrE family metallo-endopeptidase</fullName>
    </submittedName>
</protein>
<name>A0A395XUK8_BIFLN</name>
<dbReference type="InterPro" id="IPR001387">
    <property type="entry name" value="Cro/C1-type_HTH"/>
</dbReference>
<dbReference type="Proteomes" id="UP000265775">
    <property type="component" value="Unassembled WGS sequence"/>
</dbReference>
<evidence type="ECO:0000259" key="2">
    <source>
        <dbReference type="PROSITE" id="PS50943"/>
    </source>
</evidence>
<dbReference type="InterPro" id="IPR010982">
    <property type="entry name" value="Lambda_DNA-bd_dom_sf"/>
</dbReference>
<evidence type="ECO:0000313" key="4">
    <source>
        <dbReference type="Proteomes" id="UP000265775"/>
    </source>
</evidence>
<dbReference type="PANTHER" id="PTHR43236">
    <property type="entry name" value="ANTITOXIN HIGA1"/>
    <property type="match status" value="1"/>
</dbReference>
<dbReference type="RefSeq" id="WP_117773364.1">
    <property type="nucleotide sequence ID" value="NZ_JADNAG010000015.1"/>
</dbReference>
<comment type="caution">
    <text evidence="3">The sequence shown here is derived from an EMBL/GenBank/DDBJ whole genome shotgun (WGS) entry which is preliminary data.</text>
</comment>
<dbReference type="PANTHER" id="PTHR43236:SF1">
    <property type="entry name" value="BLL7220 PROTEIN"/>
    <property type="match status" value="1"/>
</dbReference>
<feature type="domain" description="HTH cro/C1-type" evidence="2">
    <location>
        <begin position="28"/>
        <end position="80"/>
    </location>
</feature>
<dbReference type="InterPro" id="IPR052345">
    <property type="entry name" value="Rad_response_metalloprotease"/>
</dbReference>
<reference evidence="3 4" key="1">
    <citation type="submission" date="2018-08" db="EMBL/GenBank/DDBJ databases">
        <title>A genome reference for cultivated species of the human gut microbiota.</title>
        <authorList>
            <person name="Zou Y."/>
            <person name="Xue W."/>
            <person name="Luo G."/>
        </authorList>
    </citation>
    <scope>NUCLEOTIDE SEQUENCE [LARGE SCALE GENOMIC DNA]</scope>
    <source>
        <strain evidence="3 4">AF11-12</strain>
    </source>
</reference>
<dbReference type="Pfam" id="PF06114">
    <property type="entry name" value="Peptidase_M78"/>
    <property type="match status" value="1"/>
</dbReference>
<dbReference type="InterPro" id="IPR010359">
    <property type="entry name" value="IrrE_HExxH"/>
</dbReference>
<organism evidence="3 4">
    <name type="scientific">Bifidobacterium longum</name>
    <dbReference type="NCBI Taxonomy" id="216816"/>
    <lineage>
        <taxon>Bacteria</taxon>
        <taxon>Bacillati</taxon>
        <taxon>Actinomycetota</taxon>
        <taxon>Actinomycetes</taxon>
        <taxon>Bifidobacteriales</taxon>
        <taxon>Bifidobacteriaceae</taxon>
        <taxon>Bifidobacterium</taxon>
    </lineage>
</organism>
<dbReference type="EMBL" id="QSAR01000016">
    <property type="protein sequence ID" value="RGW63182.1"/>
    <property type="molecule type" value="Genomic_DNA"/>
</dbReference>
<evidence type="ECO:0000313" key="3">
    <source>
        <dbReference type="EMBL" id="RGW63182.1"/>
    </source>
</evidence>
<proteinExistence type="inferred from homology"/>
<comment type="similarity">
    <text evidence="1">Belongs to the short-chain fatty acyl-CoA assimilation regulator (ScfR) family.</text>
</comment>
<dbReference type="Gene3D" id="1.10.260.40">
    <property type="entry name" value="lambda repressor-like DNA-binding domains"/>
    <property type="match status" value="1"/>
</dbReference>
<evidence type="ECO:0000256" key="1">
    <source>
        <dbReference type="ARBA" id="ARBA00007227"/>
    </source>
</evidence>
<dbReference type="Gene3D" id="1.10.10.2910">
    <property type="match status" value="1"/>
</dbReference>
<dbReference type="Pfam" id="PF01381">
    <property type="entry name" value="HTH_3"/>
    <property type="match status" value="1"/>
</dbReference>
<sequence length="398" mass="44184">MSVVKTVRLESPFQHADEVQPTLSPDRIRCARETAGLSKVQLAESLGVTTRTIANYEEDGAPSSKGYALAEVLGVRPSFFSVLPDEPPIEDLSSEQVWFRSLRKSTVKQRKSAVGHGRNALLFFRWITDHFKLPEDDLPIEDGISATPVECAMVLRGDWGFGENPLPSLLSLAESHGIRVFSMPDVGREVDAFSFVFDNVPYIAVDLSKTPERRRFDIAHEIGHLVMHATSLTESERRLRDVEKEAHEFAANLLMPERRFKSVVPAHASLDQILSAKRYFGVAAMAVAYRAHALGRLTDWEYRSVCSALSARGYRSGEPKGIKPETSQVFEFIVRSNRDKGISTNTIAEETGLSSKELHGLSFGNLMAVTGGNNSVSVDGNEFARPQLKLHVNKRMTN</sequence>
<dbReference type="GO" id="GO:0003677">
    <property type="term" value="F:DNA binding"/>
    <property type="evidence" value="ECO:0007669"/>
    <property type="project" value="InterPro"/>
</dbReference>
<gene>
    <name evidence="3" type="ORF">DWV59_10600</name>
</gene>
<dbReference type="SMART" id="SM00530">
    <property type="entry name" value="HTH_XRE"/>
    <property type="match status" value="1"/>
</dbReference>
<accession>A0A395XUK8</accession>
<dbReference type="AlphaFoldDB" id="A0A395XUK8"/>
<dbReference type="PROSITE" id="PS50943">
    <property type="entry name" value="HTH_CROC1"/>
    <property type="match status" value="1"/>
</dbReference>
<dbReference type="CDD" id="cd00093">
    <property type="entry name" value="HTH_XRE"/>
    <property type="match status" value="1"/>
</dbReference>
<dbReference type="SUPFAM" id="SSF47413">
    <property type="entry name" value="lambda repressor-like DNA-binding domains"/>
    <property type="match status" value="1"/>
</dbReference>